<dbReference type="InterPro" id="IPR010619">
    <property type="entry name" value="ThrE-like_N"/>
</dbReference>
<gene>
    <name evidence="10" type="ORF">PENANT_c002G07184</name>
</gene>
<dbReference type="PANTHER" id="PTHR31082:SF4">
    <property type="entry name" value="PHEROMONE-REGULATED MEMBRANE PROTEIN 10"/>
    <property type="match status" value="1"/>
</dbReference>
<evidence type="ECO:0000256" key="2">
    <source>
        <dbReference type="ARBA" id="ARBA00022692"/>
    </source>
</evidence>
<evidence type="ECO:0000313" key="11">
    <source>
        <dbReference type="Proteomes" id="UP000191672"/>
    </source>
</evidence>
<proteinExistence type="inferred from homology"/>
<feature type="transmembrane region" description="Helical" evidence="7">
    <location>
        <begin position="748"/>
        <end position="766"/>
    </location>
</feature>
<dbReference type="Proteomes" id="UP000191672">
    <property type="component" value="Unassembled WGS sequence"/>
</dbReference>
<dbReference type="InterPro" id="IPR051361">
    <property type="entry name" value="ThrE/Ser_Exporter"/>
</dbReference>
<evidence type="ECO:0000259" key="8">
    <source>
        <dbReference type="Pfam" id="PF06738"/>
    </source>
</evidence>
<evidence type="ECO:0000256" key="3">
    <source>
        <dbReference type="ARBA" id="ARBA00022989"/>
    </source>
</evidence>
<feature type="transmembrane region" description="Helical" evidence="7">
    <location>
        <begin position="772"/>
        <end position="791"/>
    </location>
</feature>
<evidence type="ECO:0000256" key="1">
    <source>
        <dbReference type="ARBA" id="ARBA00004141"/>
    </source>
</evidence>
<evidence type="ECO:0000313" key="10">
    <source>
        <dbReference type="EMBL" id="OQD89775.1"/>
    </source>
</evidence>
<comment type="similarity">
    <text evidence="5">Belongs to the ThrE exporter (TC 2.A.79) family.</text>
</comment>
<dbReference type="GO" id="GO:0022857">
    <property type="term" value="F:transmembrane transporter activity"/>
    <property type="evidence" value="ECO:0007669"/>
    <property type="project" value="InterPro"/>
</dbReference>
<reference evidence="11" key="1">
    <citation type="journal article" date="2017" name="Nat. Microbiol.">
        <title>Global analysis of biosynthetic gene clusters reveals vast potential of secondary metabolite production in Penicillium species.</title>
        <authorList>
            <person name="Nielsen J.C."/>
            <person name="Grijseels S."/>
            <person name="Prigent S."/>
            <person name="Ji B."/>
            <person name="Dainat J."/>
            <person name="Nielsen K.F."/>
            <person name="Frisvad J.C."/>
            <person name="Workman M."/>
            <person name="Nielsen J."/>
        </authorList>
    </citation>
    <scope>NUCLEOTIDE SEQUENCE [LARGE SCALE GENOMIC DNA]</scope>
    <source>
        <strain evidence="11">IBT 31811</strain>
    </source>
</reference>
<dbReference type="Pfam" id="PF12821">
    <property type="entry name" value="ThrE_2"/>
    <property type="match status" value="1"/>
</dbReference>
<evidence type="ECO:0000256" key="6">
    <source>
        <dbReference type="SAM" id="MobiDB-lite"/>
    </source>
</evidence>
<sequence>MATKSHQSIIVSLVLLDMVRYDLCLFYIDLLLPSHTLTPSSEVADAFIFRYVSKLTYLTVAGLHLALQRVQLSKGSVTEEACSRSSLPGYRPDKSQRIPSGGAQDKHRNAGIPSTNQFKVASESESKPTAIDSRLDRRGCELPQRQLPTANIPAIQEKNCPSPSLAPLGADGLTSASVDVTGLTISTRTSSGTVGELHERTNDKGAIYCAHERAHRLASLLSLQKSPTPSRSLSSIASTPTEAAYAEDGDNFPIISFPEKQLFDDFIHDHESAFLDGRSTPRISKAHCILRQMSPRDLDFLTRLRAPSASGQDTPSEDRDSESYDRPTQYRGGVLSSLLKLYDHSHHSHGHGHSRGRYGQTRSRQGSTSEWSGRGLSPDSVWKPPKKWYEKSSARSSISMAGSSHHSSSPFAMLTRSRSSGAAIPSLGGRSRPKSHLEDEIHITVHIAELLSRQRYLIRLCRALMKYGAPTHRLEEYMRMTARVIQIDGQFLYIPGCMIISFDDASTHTTEVKVVRSSQGIDLGKLADVHEIYKEVIHDVIGVEEAIQRLDEVMKKPSKFHILFLIFAHGCASASVGPFAFNARPIDIPVAFLLGCLLGILQLILSPKSSLYSNVFEISAAVLTSFLARAFGSIRFQGEPLFCFSALAQSAIALILPGYTVLCASLELQSRSIIAGSVRMVYAIIYSLFLGFGITIGTAVYGLLDSQASTAYTCPASPIRNEYLQRFPFVIIFTVCLAIVNRAKWRQIPIMMVISLAGYVVNYFSAKRFYSNTQVSNALGAFVIGVMGNFYSRLRHGLAAAAMLPAIFVLVPSGLAASGSLISGITSAEEMTRSPYAVVNNGTQGFVDAAKNLSSDQAKNQSYGVVFDIGYGMVQVAIGTTVGLFLAALVVYPLGKKRSGLFSF</sequence>
<feature type="compositionally biased region" description="Polar residues" evidence="6">
    <location>
        <begin position="360"/>
        <end position="371"/>
    </location>
</feature>
<dbReference type="PANTHER" id="PTHR31082">
    <property type="entry name" value="PHEROMONE-REGULATED MEMBRANE PROTEIN 10"/>
    <property type="match status" value="1"/>
</dbReference>
<feature type="transmembrane region" description="Helical" evidence="7">
    <location>
        <begin position="798"/>
        <end position="822"/>
    </location>
</feature>
<feature type="transmembrane region" description="Helical" evidence="7">
    <location>
        <begin position="869"/>
        <end position="894"/>
    </location>
</feature>
<feature type="region of interest" description="Disordered" evidence="6">
    <location>
        <begin position="306"/>
        <end position="329"/>
    </location>
</feature>
<feature type="domain" description="Threonine/Serine exporter ThrE" evidence="9">
    <location>
        <begin position="729"/>
        <end position="820"/>
    </location>
</feature>
<comment type="subcellular location">
    <subcellularLocation>
        <location evidence="1">Membrane</location>
        <topology evidence="1">Multi-pass membrane protein</topology>
    </subcellularLocation>
</comment>
<dbReference type="AlphaFoldDB" id="A0A1V6QKQ1"/>
<protein>
    <recommendedName>
        <fullName evidence="12">Threonine/serine exporter-like N-terminal domain-containing protein</fullName>
    </recommendedName>
</protein>
<dbReference type="GO" id="GO:0016020">
    <property type="term" value="C:membrane"/>
    <property type="evidence" value="ECO:0007669"/>
    <property type="project" value="UniProtKB-SubCell"/>
</dbReference>
<dbReference type="InterPro" id="IPR024528">
    <property type="entry name" value="ThrE_2"/>
</dbReference>
<feature type="transmembrane region" description="Helical" evidence="7">
    <location>
        <begin position="560"/>
        <end position="580"/>
    </location>
</feature>
<evidence type="ECO:0008006" key="12">
    <source>
        <dbReference type="Google" id="ProtNLM"/>
    </source>
</evidence>
<feature type="region of interest" description="Disordered" evidence="6">
    <location>
        <begin position="83"/>
        <end position="137"/>
    </location>
</feature>
<accession>A0A1V6QKQ1</accession>
<feature type="transmembrane region" description="Helical" evidence="7">
    <location>
        <begin position="586"/>
        <end position="604"/>
    </location>
</feature>
<feature type="transmembrane region" description="Helical" evidence="7">
    <location>
        <begin position="680"/>
        <end position="703"/>
    </location>
</feature>
<feature type="transmembrane region" description="Helical" evidence="7">
    <location>
        <begin position="644"/>
        <end position="668"/>
    </location>
</feature>
<organism evidence="10 11">
    <name type="scientific">Penicillium antarcticum</name>
    <dbReference type="NCBI Taxonomy" id="416450"/>
    <lineage>
        <taxon>Eukaryota</taxon>
        <taxon>Fungi</taxon>
        <taxon>Dikarya</taxon>
        <taxon>Ascomycota</taxon>
        <taxon>Pezizomycotina</taxon>
        <taxon>Eurotiomycetes</taxon>
        <taxon>Eurotiomycetidae</taxon>
        <taxon>Eurotiales</taxon>
        <taxon>Aspergillaceae</taxon>
        <taxon>Penicillium</taxon>
    </lineage>
</organism>
<feature type="compositionally biased region" description="Basic residues" evidence="6">
    <location>
        <begin position="346"/>
        <end position="356"/>
    </location>
</feature>
<feature type="compositionally biased region" description="Basic and acidic residues" evidence="6">
    <location>
        <begin position="316"/>
        <end position="325"/>
    </location>
</feature>
<keyword evidence="2 7" id="KW-0812">Transmembrane</keyword>
<feature type="transmembrane region" description="Helical" evidence="7">
    <location>
        <begin position="723"/>
        <end position="741"/>
    </location>
</feature>
<evidence type="ECO:0000256" key="5">
    <source>
        <dbReference type="ARBA" id="ARBA00034125"/>
    </source>
</evidence>
<feature type="region of interest" description="Disordered" evidence="6">
    <location>
        <begin position="345"/>
        <end position="378"/>
    </location>
</feature>
<name>A0A1V6QKQ1_9EURO</name>
<dbReference type="Pfam" id="PF06738">
    <property type="entry name" value="ThrE"/>
    <property type="match status" value="1"/>
</dbReference>
<comment type="caution">
    <text evidence="10">The sequence shown here is derived from an EMBL/GenBank/DDBJ whole genome shotgun (WGS) entry which is preliminary data.</text>
</comment>
<evidence type="ECO:0000256" key="4">
    <source>
        <dbReference type="ARBA" id="ARBA00023136"/>
    </source>
</evidence>
<dbReference type="EMBL" id="MDYN01000002">
    <property type="protein sequence ID" value="OQD89775.1"/>
    <property type="molecule type" value="Genomic_DNA"/>
</dbReference>
<keyword evidence="11" id="KW-1185">Reference proteome</keyword>
<keyword evidence="3 7" id="KW-1133">Transmembrane helix</keyword>
<evidence type="ECO:0000259" key="9">
    <source>
        <dbReference type="Pfam" id="PF12821"/>
    </source>
</evidence>
<evidence type="ECO:0000256" key="7">
    <source>
        <dbReference type="SAM" id="Phobius"/>
    </source>
</evidence>
<feature type="domain" description="Threonine/serine exporter-like N-terminal" evidence="8">
    <location>
        <begin position="455"/>
        <end position="700"/>
    </location>
</feature>
<keyword evidence="4 7" id="KW-0472">Membrane</keyword>